<feature type="domain" description="Microcystin LR degradation protein MlrC N-terminal" evidence="1">
    <location>
        <begin position="3"/>
        <end position="77"/>
    </location>
</feature>
<proteinExistence type="predicted"/>
<protein>
    <recommendedName>
        <fullName evidence="1">Microcystin LR degradation protein MlrC N-terminal domain-containing protein</fullName>
    </recommendedName>
</protein>
<evidence type="ECO:0000259" key="1">
    <source>
        <dbReference type="Pfam" id="PF07364"/>
    </source>
</evidence>
<sequence length="79" mass="8588">MKRLLIAGLKQETSSFNPVLTRRDSFQICRGEEMRASLRGTNTEIAGGLDVFEADDQVEVLPALAAWSGSGGPVHQEDL</sequence>
<reference evidence="2" key="1">
    <citation type="submission" date="2018-05" db="EMBL/GenBank/DDBJ databases">
        <authorList>
            <person name="Lanie J.A."/>
            <person name="Ng W.-L."/>
            <person name="Kazmierczak K.M."/>
            <person name="Andrzejewski T.M."/>
            <person name="Davidsen T.M."/>
            <person name="Wayne K.J."/>
            <person name="Tettelin H."/>
            <person name="Glass J.I."/>
            <person name="Rusch D."/>
            <person name="Podicherti R."/>
            <person name="Tsui H.-C.T."/>
            <person name="Winkler M.E."/>
        </authorList>
    </citation>
    <scope>NUCLEOTIDE SEQUENCE</scope>
</reference>
<dbReference type="AlphaFoldDB" id="A0A382VM80"/>
<dbReference type="EMBL" id="UINC01152692">
    <property type="protein sequence ID" value="SVD47008.1"/>
    <property type="molecule type" value="Genomic_DNA"/>
</dbReference>
<feature type="non-terminal residue" evidence="2">
    <location>
        <position position="79"/>
    </location>
</feature>
<dbReference type="Pfam" id="PF07364">
    <property type="entry name" value="DUF1485"/>
    <property type="match status" value="1"/>
</dbReference>
<gene>
    <name evidence="2" type="ORF">METZ01_LOCUS399862</name>
</gene>
<evidence type="ECO:0000313" key="2">
    <source>
        <dbReference type="EMBL" id="SVD47008.1"/>
    </source>
</evidence>
<accession>A0A382VM80</accession>
<organism evidence="2">
    <name type="scientific">marine metagenome</name>
    <dbReference type="NCBI Taxonomy" id="408172"/>
    <lineage>
        <taxon>unclassified sequences</taxon>
        <taxon>metagenomes</taxon>
        <taxon>ecological metagenomes</taxon>
    </lineage>
</organism>
<name>A0A382VM80_9ZZZZ</name>
<dbReference type="InterPro" id="IPR015995">
    <property type="entry name" value="MlrC_N"/>
</dbReference>